<gene>
    <name evidence="1" type="ORF">DFH07DRAFT_835814</name>
</gene>
<comment type="caution">
    <text evidence="1">The sequence shown here is derived from an EMBL/GenBank/DDBJ whole genome shotgun (WGS) entry which is preliminary data.</text>
</comment>
<accession>A0AAD7IHD9</accession>
<feature type="non-terminal residue" evidence="1">
    <location>
        <position position="1"/>
    </location>
</feature>
<protein>
    <submittedName>
        <fullName evidence="1">Uncharacterized protein</fullName>
    </submittedName>
</protein>
<dbReference type="AlphaFoldDB" id="A0AAD7IHD9"/>
<sequence length="78" mass="8614">MAGGPSGGIQFVPVVVVFIGLSERPLSNLLLVPPVFCYSCWQCIFSELKGNYKLTQTYHSDIENLINMKLGCAFTIFP</sequence>
<dbReference type="Proteomes" id="UP001215280">
    <property type="component" value="Unassembled WGS sequence"/>
</dbReference>
<evidence type="ECO:0000313" key="1">
    <source>
        <dbReference type="EMBL" id="KAJ7743018.1"/>
    </source>
</evidence>
<keyword evidence="2" id="KW-1185">Reference proteome</keyword>
<evidence type="ECO:0000313" key="2">
    <source>
        <dbReference type="Proteomes" id="UP001215280"/>
    </source>
</evidence>
<organism evidence="1 2">
    <name type="scientific">Mycena maculata</name>
    <dbReference type="NCBI Taxonomy" id="230809"/>
    <lineage>
        <taxon>Eukaryota</taxon>
        <taxon>Fungi</taxon>
        <taxon>Dikarya</taxon>
        <taxon>Basidiomycota</taxon>
        <taxon>Agaricomycotina</taxon>
        <taxon>Agaricomycetes</taxon>
        <taxon>Agaricomycetidae</taxon>
        <taxon>Agaricales</taxon>
        <taxon>Marasmiineae</taxon>
        <taxon>Mycenaceae</taxon>
        <taxon>Mycena</taxon>
    </lineage>
</organism>
<proteinExistence type="predicted"/>
<name>A0AAD7IHD9_9AGAR</name>
<reference evidence="1" key="1">
    <citation type="submission" date="2023-03" db="EMBL/GenBank/DDBJ databases">
        <title>Massive genome expansion in bonnet fungi (Mycena s.s.) driven by repeated elements and novel gene families across ecological guilds.</title>
        <authorList>
            <consortium name="Lawrence Berkeley National Laboratory"/>
            <person name="Harder C.B."/>
            <person name="Miyauchi S."/>
            <person name="Viragh M."/>
            <person name="Kuo A."/>
            <person name="Thoen E."/>
            <person name="Andreopoulos B."/>
            <person name="Lu D."/>
            <person name="Skrede I."/>
            <person name="Drula E."/>
            <person name="Henrissat B."/>
            <person name="Morin E."/>
            <person name="Kohler A."/>
            <person name="Barry K."/>
            <person name="LaButti K."/>
            <person name="Morin E."/>
            <person name="Salamov A."/>
            <person name="Lipzen A."/>
            <person name="Mereny Z."/>
            <person name="Hegedus B."/>
            <person name="Baldrian P."/>
            <person name="Stursova M."/>
            <person name="Weitz H."/>
            <person name="Taylor A."/>
            <person name="Grigoriev I.V."/>
            <person name="Nagy L.G."/>
            <person name="Martin F."/>
            <person name="Kauserud H."/>
        </authorList>
    </citation>
    <scope>NUCLEOTIDE SEQUENCE</scope>
    <source>
        <strain evidence="1">CBHHK188m</strain>
    </source>
</reference>
<dbReference type="EMBL" id="JARJLG010000114">
    <property type="protein sequence ID" value="KAJ7743018.1"/>
    <property type="molecule type" value="Genomic_DNA"/>
</dbReference>